<dbReference type="AlphaFoldDB" id="A0AA37HNF8"/>
<dbReference type="SMART" id="SM00267">
    <property type="entry name" value="GGDEF"/>
    <property type="match status" value="1"/>
</dbReference>
<gene>
    <name evidence="5" type="ORF">NBEOAGPD_1793</name>
</gene>
<reference evidence="5" key="1">
    <citation type="journal article" date="2016" name="Front. Microbiol.">
        <title>Genome Sequence of the Piezophilic, Mesophilic Sulfate-Reducing Bacterium Desulfovibrio indicus J2T.</title>
        <authorList>
            <person name="Cao J."/>
            <person name="Maignien L."/>
            <person name="Shao Z."/>
            <person name="Alain K."/>
            <person name="Jebbar M."/>
        </authorList>
    </citation>
    <scope>NUCLEOTIDE SEQUENCE</scope>
    <source>
        <strain evidence="5">NBRC 103626</strain>
    </source>
</reference>
<accession>A0AA37HNF8</accession>
<dbReference type="CDD" id="cd12915">
    <property type="entry name" value="PDC2_DGC_like"/>
    <property type="match status" value="1"/>
</dbReference>
<dbReference type="EC" id="2.7.7.65" evidence="1"/>
<dbReference type="InterPro" id="IPR000160">
    <property type="entry name" value="GGDEF_dom"/>
</dbReference>
<evidence type="ECO:0000256" key="1">
    <source>
        <dbReference type="ARBA" id="ARBA00012528"/>
    </source>
</evidence>
<dbReference type="GO" id="GO:0005886">
    <property type="term" value="C:plasma membrane"/>
    <property type="evidence" value="ECO:0007669"/>
    <property type="project" value="TreeGrafter"/>
</dbReference>
<proteinExistence type="predicted"/>
<keyword evidence="3" id="KW-0472">Membrane</keyword>
<dbReference type="PANTHER" id="PTHR45138:SF9">
    <property type="entry name" value="DIGUANYLATE CYCLASE DGCM-RELATED"/>
    <property type="match status" value="1"/>
</dbReference>
<keyword evidence="3" id="KW-0812">Transmembrane</keyword>
<dbReference type="Pfam" id="PF00990">
    <property type="entry name" value="GGDEF"/>
    <property type="match status" value="1"/>
</dbReference>
<evidence type="ECO:0000259" key="4">
    <source>
        <dbReference type="PROSITE" id="PS50887"/>
    </source>
</evidence>
<reference evidence="5" key="2">
    <citation type="submission" date="2021-08" db="EMBL/GenBank/DDBJ databases">
        <authorList>
            <person name="Tani A."/>
            <person name="Ola A."/>
            <person name="Ogura Y."/>
            <person name="Katsura K."/>
            <person name="Hayashi T."/>
        </authorList>
    </citation>
    <scope>NUCLEOTIDE SEQUENCE</scope>
    <source>
        <strain evidence="5">NBRC 103626</strain>
    </source>
</reference>
<organism evidence="5 6">
    <name type="scientific">Methylobacterium gregans</name>
    <dbReference type="NCBI Taxonomy" id="374424"/>
    <lineage>
        <taxon>Bacteria</taxon>
        <taxon>Pseudomonadati</taxon>
        <taxon>Pseudomonadota</taxon>
        <taxon>Alphaproteobacteria</taxon>
        <taxon>Hyphomicrobiales</taxon>
        <taxon>Methylobacteriaceae</taxon>
        <taxon>Methylobacterium</taxon>
    </lineage>
</organism>
<dbReference type="CDD" id="cd12914">
    <property type="entry name" value="PDC1_DGC_like"/>
    <property type="match status" value="1"/>
</dbReference>
<evidence type="ECO:0000256" key="2">
    <source>
        <dbReference type="ARBA" id="ARBA00034247"/>
    </source>
</evidence>
<dbReference type="InterPro" id="IPR054327">
    <property type="entry name" value="His-kinase-like_sensor"/>
</dbReference>
<dbReference type="GO" id="GO:0052621">
    <property type="term" value="F:diguanylate cyclase activity"/>
    <property type="evidence" value="ECO:0007669"/>
    <property type="project" value="UniProtKB-EC"/>
</dbReference>
<dbReference type="GO" id="GO:1902201">
    <property type="term" value="P:negative regulation of bacterial-type flagellum-dependent cell motility"/>
    <property type="evidence" value="ECO:0007669"/>
    <property type="project" value="TreeGrafter"/>
</dbReference>
<comment type="catalytic activity">
    <reaction evidence="2">
        <text>2 GTP = 3',3'-c-di-GMP + 2 diphosphate</text>
        <dbReference type="Rhea" id="RHEA:24898"/>
        <dbReference type="ChEBI" id="CHEBI:33019"/>
        <dbReference type="ChEBI" id="CHEBI:37565"/>
        <dbReference type="ChEBI" id="CHEBI:58805"/>
        <dbReference type="EC" id="2.7.7.65"/>
    </reaction>
</comment>
<dbReference type="InterPro" id="IPR043128">
    <property type="entry name" value="Rev_trsase/Diguanyl_cyclase"/>
</dbReference>
<dbReference type="PROSITE" id="PS50887">
    <property type="entry name" value="GGDEF"/>
    <property type="match status" value="1"/>
</dbReference>
<feature type="transmembrane region" description="Helical" evidence="3">
    <location>
        <begin position="290"/>
        <end position="310"/>
    </location>
</feature>
<feature type="transmembrane region" description="Helical" evidence="3">
    <location>
        <begin position="16"/>
        <end position="37"/>
    </location>
</feature>
<dbReference type="Proteomes" id="UP001055108">
    <property type="component" value="Unassembled WGS sequence"/>
</dbReference>
<dbReference type="RefSeq" id="WP_238302274.1">
    <property type="nucleotide sequence ID" value="NZ_BPQM01000037.1"/>
</dbReference>
<dbReference type="NCBIfam" id="TIGR00254">
    <property type="entry name" value="GGDEF"/>
    <property type="match status" value="1"/>
</dbReference>
<dbReference type="PANTHER" id="PTHR45138">
    <property type="entry name" value="REGULATORY COMPONENTS OF SENSORY TRANSDUCTION SYSTEM"/>
    <property type="match status" value="1"/>
</dbReference>
<dbReference type="GO" id="GO:0043709">
    <property type="term" value="P:cell adhesion involved in single-species biofilm formation"/>
    <property type="evidence" value="ECO:0007669"/>
    <property type="project" value="TreeGrafter"/>
</dbReference>
<dbReference type="CDD" id="cd01949">
    <property type="entry name" value="GGDEF"/>
    <property type="match status" value="1"/>
</dbReference>
<dbReference type="EMBL" id="BPQM01000037">
    <property type="protein sequence ID" value="GJD78576.1"/>
    <property type="molecule type" value="Genomic_DNA"/>
</dbReference>
<evidence type="ECO:0000313" key="5">
    <source>
        <dbReference type="EMBL" id="GJD78576.1"/>
    </source>
</evidence>
<dbReference type="SUPFAM" id="SSF55073">
    <property type="entry name" value="Nucleotide cyclase"/>
    <property type="match status" value="1"/>
</dbReference>
<keyword evidence="3" id="KW-1133">Transmembrane helix</keyword>
<dbReference type="FunFam" id="3.30.70.270:FF:000001">
    <property type="entry name" value="Diguanylate cyclase domain protein"/>
    <property type="match status" value="1"/>
</dbReference>
<evidence type="ECO:0000313" key="6">
    <source>
        <dbReference type="Proteomes" id="UP001055108"/>
    </source>
</evidence>
<dbReference type="InterPro" id="IPR029787">
    <property type="entry name" value="Nucleotide_cyclase"/>
</dbReference>
<dbReference type="Gene3D" id="3.30.450.20">
    <property type="entry name" value="PAS domain"/>
    <property type="match status" value="2"/>
</dbReference>
<comment type="caution">
    <text evidence="5">The sequence shown here is derived from an EMBL/GenBank/DDBJ whole genome shotgun (WGS) entry which is preliminary data.</text>
</comment>
<keyword evidence="6" id="KW-1185">Reference proteome</keyword>
<name>A0AA37HNF8_9HYPH</name>
<evidence type="ECO:0000256" key="3">
    <source>
        <dbReference type="SAM" id="Phobius"/>
    </source>
</evidence>
<dbReference type="Pfam" id="PF22588">
    <property type="entry name" value="dCache_1_like"/>
    <property type="match status" value="1"/>
</dbReference>
<dbReference type="InterPro" id="IPR050469">
    <property type="entry name" value="Diguanylate_Cyclase"/>
</dbReference>
<feature type="domain" description="GGDEF" evidence="4">
    <location>
        <begin position="359"/>
        <end position="495"/>
    </location>
</feature>
<protein>
    <recommendedName>
        <fullName evidence="1">diguanylate cyclase</fullName>
        <ecNumber evidence="1">2.7.7.65</ecNumber>
    </recommendedName>
</protein>
<dbReference type="Gene3D" id="3.30.70.270">
    <property type="match status" value="1"/>
</dbReference>
<sequence length="508" mass="55807">MALPLSFLRRLRSTRTWIALGVVAPLGMLVMSGTMLLDLRRDAYANAEQTSKNLLQVLERDIARNIELFDLSLRAVTENLKAPGLEKVSPSLRQLILFDRATTAQDMGVMFVLDERGDIVVDQGTVTPRKGNYADRTYFRVHQDRADLGLYIGEPIVSRLTGERMLPFSRRIDKPDGSFGGVAFGSLKLTYFSRLFEPLTLGHDGAINLYLRDGTRIMRHPYLEADIGVNIARAPTFKRFVSSHSGAFIGTSVRDGVERHYAFTQIGNWPLVLNVALSIHKIEAEWRAKALIIGGGLVALCGLTLFLTLLCGRDLRRRAALHEELARLSRTDALTGVANRRCFEQALEQAWHDARRSGKPISMLIVDADHFKSFNDRYGHPIGDAVLKALADRLAASVHRPRDLVCRIGGEEFAVLLPETDRDGAWRIASEIHAAVKTLAVASAGVSAGSVTVSIGLGIGPEATDTGADALYRRADAAVYEAKANGRDQTRSAPDADNQSRTLRLVGV</sequence>